<dbReference type="NCBIfam" id="TIGR02532">
    <property type="entry name" value="IV_pilin_GFxxxE"/>
    <property type="match status" value="1"/>
</dbReference>
<keyword evidence="1" id="KW-0472">Membrane</keyword>
<dbReference type="KEGG" id="blep:AL038_10700"/>
<dbReference type="STRING" id="288004.AL038_10700"/>
<dbReference type="Pfam" id="PF07963">
    <property type="entry name" value="N_methyl"/>
    <property type="match status" value="1"/>
</dbReference>
<dbReference type="Proteomes" id="UP000234271">
    <property type="component" value="Chromosome"/>
</dbReference>
<dbReference type="EMBL" id="CP018889">
    <property type="protein sequence ID" value="AUI69617.1"/>
    <property type="molecule type" value="Genomic_DNA"/>
</dbReference>
<keyword evidence="1" id="KW-0812">Transmembrane</keyword>
<keyword evidence="1" id="KW-1133">Transmembrane helix</keyword>
<dbReference type="InterPro" id="IPR012902">
    <property type="entry name" value="N_methyl_site"/>
</dbReference>
<accession>A0A2N9YGK2</accession>
<feature type="transmembrane region" description="Helical" evidence="1">
    <location>
        <begin position="12"/>
        <end position="31"/>
    </location>
</feature>
<dbReference type="PROSITE" id="PS00409">
    <property type="entry name" value="PROKAR_NTER_METHYL"/>
    <property type="match status" value="1"/>
</dbReference>
<organism evidence="2 3">
    <name type="scientific">Beggiatoa leptomitoformis</name>
    <dbReference type="NCBI Taxonomy" id="288004"/>
    <lineage>
        <taxon>Bacteria</taxon>
        <taxon>Pseudomonadati</taxon>
        <taxon>Pseudomonadota</taxon>
        <taxon>Gammaproteobacteria</taxon>
        <taxon>Thiotrichales</taxon>
        <taxon>Thiotrichaceae</taxon>
        <taxon>Beggiatoa</taxon>
    </lineage>
</organism>
<dbReference type="OrthoDB" id="5625445at2"/>
<proteinExistence type="predicted"/>
<name>A0A2N9YGK2_9GAMM</name>
<dbReference type="RefSeq" id="WP_062152685.1">
    <property type="nucleotide sequence ID" value="NZ_CP012373.2"/>
</dbReference>
<sequence length="124" mass="13801">MRTQQGFTLLEAIIAMAIVAIALGSLLSLLGSSKQLAFKAQANINEVILLRSALNVAQVLEKPEYPKLPAEQVDNMELETEDVLEPPKRQTQKIMLGLEPYQWTDKKKGILVSGIRWKKLTSAQ</sequence>
<dbReference type="AlphaFoldDB" id="A0A2N9YGK2"/>
<evidence type="ECO:0000313" key="2">
    <source>
        <dbReference type="EMBL" id="AUI69617.1"/>
    </source>
</evidence>
<evidence type="ECO:0000256" key="1">
    <source>
        <dbReference type="SAM" id="Phobius"/>
    </source>
</evidence>
<evidence type="ECO:0000313" key="3">
    <source>
        <dbReference type="Proteomes" id="UP000234271"/>
    </source>
</evidence>
<protein>
    <submittedName>
        <fullName evidence="2">Prepilin-type N-terminal cleavage/methylation domain-containing protein</fullName>
    </submittedName>
</protein>
<keyword evidence="3" id="KW-1185">Reference proteome</keyword>
<reference evidence="3" key="1">
    <citation type="submission" date="2016-12" db="EMBL/GenBank/DDBJ databases">
        <title>Complete Genome Sequence of Beggiatoa leptomitiformis D-401.</title>
        <authorList>
            <person name="Fomenkov A."/>
            <person name="Vincze T."/>
            <person name="Grabovich M."/>
            <person name="Anton B.P."/>
            <person name="Dubinina G."/>
            <person name="Orlova M."/>
            <person name="Belousova E."/>
            <person name="Roberts R.J."/>
        </authorList>
    </citation>
    <scope>NUCLEOTIDE SEQUENCE [LARGE SCALE GENOMIC DNA]</scope>
    <source>
        <strain evidence="3">D-401</strain>
    </source>
</reference>
<gene>
    <name evidence="2" type="ORF">BLE401_13570</name>
</gene>